<dbReference type="CDD" id="cd10568">
    <property type="entry name" value="SWIB_like"/>
    <property type="match status" value="1"/>
</dbReference>
<dbReference type="Pfam" id="PF02201">
    <property type="entry name" value="SWIB"/>
    <property type="match status" value="1"/>
</dbReference>
<reference evidence="3" key="1">
    <citation type="submission" date="2022-11" db="UniProtKB">
        <authorList>
            <consortium name="WormBaseParasite"/>
        </authorList>
    </citation>
    <scope>IDENTIFICATION</scope>
</reference>
<evidence type="ECO:0000313" key="2">
    <source>
        <dbReference type="Proteomes" id="UP000887540"/>
    </source>
</evidence>
<dbReference type="WBParaSite" id="ACRNAN_scaffold852.g25746.t1">
    <property type="protein sequence ID" value="ACRNAN_scaffold852.g25746.t1"/>
    <property type="gene ID" value="ACRNAN_scaffold852.g25746"/>
</dbReference>
<dbReference type="Gene3D" id="1.10.245.10">
    <property type="entry name" value="SWIB/MDM2 domain"/>
    <property type="match status" value="1"/>
</dbReference>
<dbReference type="Proteomes" id="UP000887540">
    <property type="component" value="Unplaced"/>
</dbReference>
<sequence>MTFNLTNCKFTNFTSDFSSAPQSSQFSSQPVSYESLNFDRSADLCQKLDPSIVEVIPEAKQYFDLLIHELAIDAKLARKKLVIQEAIKRPMRMNKKLRVTISDVFTSKDVGALTMFRLAVKGKFVDSESKPYGEKFSTYFKSIILILDEKIYGPSNHIMGWQRTPENGETDGFQVEQILTTNDELQCDILLAPDFNPMKFKVKNHLLKMIIGINSGTLEEIYECLWLYIKSHRLQDPINHQVINCDKYLKHLFGRVQVRNVEIPSFIFLSITPLDNPIVFHHVVKPREPGVSHEVHHDIEIEVDNPCKTAMANFLQKDALMEMEDRQKIDLLDEKISKIIGKLNETKTRYEVLDELIKDPINGCKKWLSIQEHEFKLISNTMFKFEEERRAYHYYQNVLLQGVHSYIYGEVQKKRKELEKIYGKL</sequence>
<keyword evidence="2" id="KW-1185">Reference proteome</keyword>
<dbReference type="PROSITE" id="PS51925">
    <property type="entry name" value="SWIB_MDM2"/>
    <property type="match status" value="1"/>
</dbReference>
<dbReference type="InterPro" id="IPR019835">
    <property type="entry name" value="SWIB_domain"/>
</dbReference>
<evidence type="ECO:0000259" key="1">
    <source>
        <dbReference type="PROSITE" id="PS51925"/>
    </source>
</evidence>
<dbReference type="InterPro" id="IPR036885">
    <property type="entry name" value="SWIB_MDM2_dom_sf"/>
</dbReference>
<dbReference type="InterPro" id="IPR003121">
    <property type="entry name" value="SWIB_MDM2_domain"/>
</dbReference>
<dbReference type="SMART" id="SM00151">
    <property type="entry name" value="SWIB"/>
    <property type="match status" value="1"/>
</dbReference>
<name>A0A914EJ79_9BILA</name>
<dbReference type="AlphaFoldDB" id="A0A914EJ79"/>
<protein>
    <submittedName>
        <fullName evidence="3">DM2 domain-containing protein</fullName>
    </submittedName>
</protein>
<evidence type="ECO:0000313" key="3">
    <source>
        <dbReference type="WBParaSite" id="ACRNAN_scaffold852.g25746.t1"/>
    </source>
</evidence>
<proteinExistence type="predicted"/>
<dbReference type="SUPFAM" id="SSF47592">
    <property type="entry name" value="SWIB/MDM2 domain"/>
    <property type="match status" value="1"/>
</dbReference>
<feature type="domain" description="DM2" evidence="1">
    <location>
        <begin position="195"/>
        <end position="273"/>
    </location>
</feature>
<accession>A0A914EJ79</accession>
<organism evidence="2 3">
    <name type="scientific">Acrobeloides nanus</name>
    <dbReference type="NCBI Taxonomy" id="290746"/>
    <lineage>
        <taxon>Eukaryota</taxon>
        <taxon>Metazoa</taxon>
        <taxon>Ecdysozoa</taxon>
        <taxon>Nematoda</taxon>
        <taxon>Chromadorea</taxon>
        <taxon>Rhabditida</taxon>
        <taxon>Tylenchina</taxon>
        <taxon>Cephalobomorpha</taxon>
        <taxon>Cephaloboidea</taxon>
        <taxon>Cephalobidae</taxon>
        <taxon>Acrobeloides</taxon>
    </lineage>
</organism>
<dbReference type="PANTHER" id="PTHR13844">
    <property type="entry name" value="SWI/SNF-RELATED MATRIX-ASSOCIATED ACTIN-DEPENDENT REGULATOR OF CHROMATIN SUBFAMILY D"/>
    <property type="match status" value="1"/>
</dbReference>